<evidence type="ECO:0000256" key="1">
    <source>
        <dbReference type="ARBA" id="ARBA00022723"/>
    </source>
</evidence>
<proteinExistence type="predicted"/>
<feature type="domain" description="Terpene synthase metal-binding" evidence="2">
    <location>
        <begin position="88"/>
        <end position="167"/>
    </location>
</feature>
<dbReference type="GO" id="GO:0010333">
    <property type="term" value="F:terpene synthase activity"/>
    <property type="evidence" value="ECO:0007669"/>
    <property type="project" value="InterPro"/>
</dbReference>
<protein>
    <recommendedName>
        <fullName evidence="2">Terpene synthase metal-binding domain-containing protein</fullName>
    </recommendedName>
</protein>
<sequence length="176" mass="19675">MHDNNNSVIHRLAGLSFNTIQVQHQNDLKDIIRWWRNVGLLEVLTFSRDRVVESFLWAVGVATNLSMEALGNGSQKPSSARSLEEMLLDDTANDMDLEIQKEKGWTSVLPHLKKVWIGFCKALLVEAKWVWNGESPSLVKYVENGWISSSGPVLSLHALLGAGHDMESPPSITTKK</sequence>
<dbReference type="InterPro" id="IPR050148">
    <property type="entry name" value="Terpene_synthase-like"/>
</dbReference>
<dbReference type="AlphaFoldDB" id="A0A8X8XS76"/>
<keyword evidence="4" id="KW-1185">Reference proteome</keyword>
<reference evidence="3" key="2">
    <citation type="submission" date="2020-08" db="EMBL/GenBank/DDBJ databases">
        <title>Plant Genome Project.</title>
        <authorList>
            <person name="Zhang R.-G."/>
        </authorList>
    </citation>
    <scope>NUCLEOTIDE SEQUENCE</scope>
    <source>
        <strain evidence="3">Huo1</strain>
        <tissue evidence="3">Leaf</tissue>
    </source>
</reference>
<dbReference type="SUPFAM" id="SSF48576">
    <property type="entry name" value="Terpenoid synthases"/>
    <property type="match status" value="1"/>
</dbReference>
<evidence type="ECO:0000313" key="3">
    <source>
        <dbReference type="EMBL" id="KAG6419125.1"/>
    </source>
</evidence>
<gene>
    <name evidence="3" type="ORF">SASPL_121336</name>
</gene>
<dbReference type="InterPro" id="IPR008949">
    <property type="entry name" value="Isoprenoid_synthase_dom_sf"/>
</dbReference>
<evidence type="ECO:0000313" key="4">
    <source>
        <dbReference type="Proteomes" id="UP000298416"/>
    </source>
</evidence>
<comment type="caution">
    <text evidence="3">The sequence shown here is derived from an EMBL/GenBank/DDBJ whole genome shotgun (WGS) entry which is preliminary data.</text>
</comment>
<dbReference type="EMBL" id="PNBA02000007">
    <property type="protein sequence ID" value="KAG6419125.1"/>
    <property type="molecule type" value="Genomic_DNA"/>
</dbReference>
<name>A0A8X8XS76_SALSN</name>
<dbReference type="GO" id="GO:0016114">
    <property type="term" value="P:terpenoid biosynthetic process"/>
    <property type="evidence" value="ECO:0007669"/>
    <property type="project" value="InterPro"/>
</dbReference>
<evidence type="ECO:0000259" key="2">
    <source>
        <dbReference type="Pfam" id="PF03936"/>
    </source>
</evidence>
<dbReference type="Pfam" id="PF03936">
    <property type="entry name" value="Terpene_synth_C"/>
    <property type="match status" value="1"/>
</dbReference>
<reference evidence="3" key="1">
    <citation type="submission" date="2018-01" db="EMBL/GenBank/DDBJ databases">
        <authorList>
            <person name="Mao J.F."/>
        </authorList>
    </citation>
    <scope>NUCLEOTIDE SEQUENCE</scope>
    <source>
        <strain evidence="3">Huo1</strain>
        <tissue evidence="3">Leaf</tissue>
    </source>
</reference>
<dbReference type="PANTHER" id="PTHR31225:SF94">
    <property type="entry name" value="ALPHA-FARNESENE SYNTHASE"/>
    <property type="match status" value="1"/>
</dbReference>
<dbReference type="Gene3D" id="1.10.600.10">
    <property type="entry name" value="Farnesyl Diphosphate Synthase"/>
    <property type="match status" value="2"/>
</dbReference>
<dbReference type="GO" id="GO:0000287">
    <property type="term" value="F:magnesium ion binding"/>
    <property type="evidence" value="ECO:0007669"/>
    <property type="project" value="InterPro"/>
</dbReference>
<dbReference type="InterPro" id="IPR005630">
    <property type="entry name" value="Terpene_synthase_metal-bd"/>
</dbReference>
<dbReference type="Proteomes" id="UP000298416">
    <property type="component" value="Unassembled WGS sequence"/>
</dbReference>
<accession>A0A8X8XS76</accession>
<organism evidence="3">
    <name type="scientific">Salvia splendens</name>
    <name type="common">Scarlet sage</name>
    <dbReference type="NCBI Taxonomy" id="180675"/>
    <lineage>
        <taxon>Eukaryota</taxon>
        <taxon>Viridiplantae</taxon>
        <taxon>Streptophyta</taxon>
        <taxon>Embryophyta</taxon>
        <taxon>Tracheophyta</taxon>
        <taxon>Spermatophyta</taxon>
        <taxon>Magnoliopsida</taxon>
        <taxon>eudicotyledons</taxon>
        <taxon>Gunneridae</taxon>
        <taxon>Pentapetalae</taxon>
        <taxon>asterids</taxon>
        <taxon>lamiids</taxon>
        <taxon>Lamiales</taxon>
        <taxon>Lamiaceae</taxon>
        <taxon>Nepetoideae</taxon>
        <taxon>Mentheae</taxon>
        <taxon>Salviinae</taxon>
        <taxon>Salvia</taxon>
        <taxon>Salvia subgen. Calosphace</taxon>
        <taxon>core Calosphace</taxon>
    </lineage>
</organism>
<dbReference type="PANTHER" id="PTHR31225">
    <property type="entry name" value="OS04G0344100 PROTEIN-RELATED"/>
    <property type="match status" value="1"/>
</dbReference>
<keyword evidence="1" id="KW-0479">Metal-binding</keyword>